<proteinExistence type="predicted"/>
<sequence>MYSTVKLVMRFNNFRWSKKISATDNELTSQFRGPPGSLLLLRTSLFCLLFAVGWIDLCKFLSARLIKGASFISTRGSV</sequence>
<keyword evidence="3" id="KW-1185">Reference proteome</keyword>
<keyword evidence="1" id="KW-0812">Transmembrane</keyword>
<dbReference type="Proteomes" id="UP000235786">
    <property type="component" value="Unassembled WGS sequence"/>
</dbReference>
<organism evidence="2 3">
    <name type="scientific">Hyaloscypha variabilis (strain UAMH 11265 / GT02V1 / F)</name>
    <name type="common">Meliniomyces variabilis</name>
    <dbReference type="NCBI Taxonomy" id="1149755"/>
    <lineage>
        <taxon>Eukaryota</taxon>
        <taxon>Fungi</taxon>
        <taxon>Dikarya</taxon>
        <taxon>Ascomycota</taxon>
        <taxon>Pezizomycotina</taxon>
        <taxon>Leotiomycetes</taxon>
        <taxon>Helotiales</taxon>
        <taxon>Hyaloscyphaceae</taxon>
        <taxon>Hyaloscypha</taxon>
        <taxon>Hyaloscypha variabilis</taxon>
    </lineage>
</organism>
<accession>A0A2J6RQB4</accession>
<evidence type="ECO:0000313" key="2">
    <source>
        <dbReference type="EMBL" id="PMD40706.1"/>
    </source>
</evidence>
<gene>
    <name evidence="2" type="ORF">L207DRAFT_343812</name>
</gene>
<feature type="transmembrane region" description="Helical" evidence="1">
    <location>
        <begin position="39"/>
        <end position="57"/>
    </location>
</feature>
<reference evidence="2 3" key="1">
    <citation type="submission" date="2016-04" db="EMBL/GenBank/DDBJ databases">
        <title>A degradative enzymes factory behind the ericoid mycorrhizal symbiosis.</title>
        <authorList>
            <consortium name="DOE Joint Genome Institute"/>
            <person name="Martino E."/>
            <person name="Morin E."/>
            <person name="Grelet G."/>
            <person name="Kuo A."/>
            <person name="Kohler A."/>
            <person name="Daghino S."/>
            <person name="Barry K."/>
            <person name="Choi C."/>
            <person name="Cichocki N."/>
            <person name="Clum A."/>
            <person name="Copeland A."/>
            <person name="Hainaut M."/>
            <person name="Haridas S."/>
            <person name="Labutti K."/>
            <person name="Lindquist E."/>
            <person name="Lipzen A."/>
            <person name="Khouja H.-R."/>
            <person name="Murat C."/>
            <person name="Ohm R."/>
            <person name="Olson A."/>
            <person name="Spatafora J."/>
            <person name="Veneault-Fourrey C."/>
            <person name="Henrissat B."/>
            <person name="Grigoriev I."/>
            <person name="Martin F."/>
            <person name="Perotto S."/>
        </authorList>
    </citation>
    <scope>NUCLEOTIDE SEQUENCE [LARGE SCALE GENOMIC DNA]</scope>
    <source>
        <strain evidence="2 3">F</strain>
    </source>
</reference>
<evidence type="ECO:0000313" key="3">
    <source>
        <dbReference type="Proteomes" id="UP000235786"/>
    </source>
</evidence>
<name>A0A2J6RQB4_HYAVF</name>
<keyword evidence="1" id="KW-1133">Transmembrane helix</keyword>
<dbReference type="EMBL" id="KZ613945">
    <property type="protein sequence ID" value="PMD40706.1"/>
    <property type="molecule type" value="Genomic_DNA"/>
</dbReference>
<protein>
    <submittedName>
        <fullName evidence="2">Uncharacterized protein</fullName>
    </submittedName>
</protein>
<keyword evidence="1" id="KW-0472">Membrane</keyword>
<dbReference type="AlphaFoldDB" id="A0A2J6RQB4"/>
<evidence type="ECO:0000256" key="1">
    <source>
        <dbReference type="SAM" id="Phobius"/>
    </source>
</evidence>